<evidence type="ECO:0000313" key="6">
    <source>
        <dbReference type="Proteomes" id="UP000295418"/>
    </source>
</evidence>
<dbReference type="SUPFAM" id="SSF46689">
    <property type="entry name" value="Homeodomain-like"/>
    <property type="match status" value="2"/>
</dbReference>
<dbReference type="PANTHER" id="PTHR47504">
    <property type="entry name" value="RIGHT ORIGIN-BINDING PROTEIN"/>
    <property type="match status" value="1"/>
</dbReference>
<dbReference type="PANTHER" id="PTHR47504:SF5">
    <property type="entry name" value="RIGHT ORIGIN-BINDING PROTEIN"/>
    <property type="match status" value="1"/>
</dbReference>
<dbReference type="InterPro" id="IPR009057">
    <property type="entry name" value="Homeodomain-like_sf"/>
</dbReference>
<keyword evidence="3" id="KW-0804">Transcription</keyword>
<dbReference type="Proteomes" id="UP000295418">
    <property type="component" value="Unassembled WGS sequence"/>
</dbReference>
<protein>
    <submittedName>
        <fullName evidence="5">AraC family transcriptional regulator</fullName>
    </submittedName>
</protein>
<dbReference type="OrthoDB" id="9801123at2"/>
<dbReference type="EMBL" id="SKFG01000017">
    <property type="protein sequence ID" value="TCZ75682.1"/>
    <property type="molecule type" value="Genomic_DNA"/>
</dbReference>
<dbReference type="Gene3D" id="1.10.10.60">
    <property type="entry name" value="Homeodomain-like"/>
    <property type="match status" value="2"/>
</dbReference>
<dbReference type="GO" id="GO:0003700">
    <property type="term" value="F:DNA-binding transcription factor activity"/>
    <property type="evidence" value="ECO:0007669"/>
    <property type="project" value="InterPro"/>
</dbReference>
<gene>
    <name evidence="5" type="ORF">E0485_16410</name>
</gene>
<dbReference type="InterPro" id="IPR050959">
    <property type="entry name" value="MarA-like"/>
</dbReference>
<feature type="domain" description="HTH araC/xylS-type" evidence="4">
    <location>
        <begin position="8"/>
        <end position="106"/>
    </location>
</feature>
<evidence type="ECO:0000313" key="5">
    <source>
        <dbReference type="EMBL" id="TCZ75682.1"/>
    </source>
</evidence>
<accession>A0A4V2WNJ5</accession>
<organism evidence="5 6">
    <name type="scientific">Paenibacillus albiflavus</name>
    <dbReference type="NCBI Taxonomy" id="2545760"/>
    <lineage>
        <taxon>Bacteria</taxon>
        <taxon>Bacillati</taxon>
        <taxon>Bacillota</taxon>
        <taxon>Bacilli</taxon>
        <taxon>Bacillales</taxon>
        <taxon>Paenibacillaceae</taxon>
        <taxon>Paenibacillus</taxon>
    </lineage>
</organism>
<reference evidence="5 6" key="1">
    <citation type="submission" date="2019-03" db="EMBL/GenBank/DDBJ databases">
        <authorList>
            <person name="Kim M.K.M."/>
        </authorList>
    </citation>
    <scope>NUCLEOTIDE SEQUENCE [LARGE SCALE GENOMIC DNA]</scope>
    <source>
        <strain evidence="5 6">18JY21-1</strain>
    </source>
</reference>
<keyword evidence="2" id="KW-0238">DNA-binding</keyword>
<dbReference type="AlphaFoldDB" id="A0A4V2WNJ5"/>
<keyword evidence="6" id="KW-1185">Reference proteome</keyword>
<evidence type="ECO:0000256" key="3">
    <source>
        <dbReference type="ARBA" id="ARBA00023163"/>
    </source>
</evidence>
<comment type="caution">
    <text evidence="5">The sequence shown here is derived from an EMBL/GenBank/DDBJ whole genome shotgun (WGS) entry which is preliminary data.</text>
</comment>
<dbReference type="GO" id="GO:0043565">
    <property type="term" value="F:sequence-specific DNA binding"/>
    <property type="evidence" value="ECO:0007669"/>
    <property type="project" value="InterPro"/>
</dbReference>
<dbReference type="RefSeq" id="WP_132419135.1">
    <property type="nucleotide sequence ID" value="NZ_SKFG01000017.1"/>
</dbReference>
<sequence>MHTVEIVQRAIDYIEEHLEESIELERVAEAAAMSVPNFYRMFYAMTGYPIKEYIRKRRISEAAYLLRHTELQTIDIGFRCGYGSISGVLEWIYRWLATSPDYEADRERSWYAHYIPPDAGVDRGGLAETDVEWSVTVMCCVPINLRKQNWRIDYEPNTNK</sequence>
<evidence type="ECO:0000256" key="1">
    <source>
        <dbReference type="ARBA" id="ARBA00023015"/>
    </source>
</evidence>
<name>A0A4V2WNJ5_9BACL</name>
<dbReference type="InterPro" id="IPR018060">
    <property type="entry name" value="HTH_AraC"/>
</dbReference>
<dbReference type="SMART" id="SM00342">
    <property type="entry name" value="HTH_ARAC"/>
    <property type="match status" value="1"/>
</dbReference>
<evidence type="ECO:0000256" key="2">
    <source>
        <dbReference type="ARBA" id="ARBA00023125"/>
    </source>
</evidence>
<evidence type="ECO:0000259" key="4">
    <source>
        <dbReference type="PROSITE" id="PS01124"/>
    </source>
</evidence>
<keyword evidence="1" id="KW-0805">Transcription regulation</keyword>
<dbReference type="PROSITE" id="PS01124">
    <property type="entry name" value="HTH_ARAC_FAMILY_2"/>
    <property type="match status" value="1"/>
</dbReference>
<dbReference type="Pfam" id="PF12833">
    <property type="entry name" value="HTH_18"/>
    <property type="match status" value="1"/>
</dbReference>
<proteinExistence type="predicted"/>